<organism evidence="2 3">
    <name type="scientific">Ligilactobacillus pobuzihii</name>
    <dbReference type="NCBI Taxonomy" id="449659"/>
    <lineage>
        <taxon>Bacteria</taxon>
        <taxon>Bacillati</taxon>
        <taxon>Bacillota</taxon>
        <taxon>Bacilli</taxon>
        <taxon>Lactobacillales</taxon>
        <taxon>Lactobacillaceae</taxon>
        <taxon>Ligilactobacillus</taxon>
    </lineage>
</organism>
<comment type="similarity">
    <text evidence="1">Belongs to the LOR family.</text>
</comment>
<dbReference type="Proteomes" id="UP000051886">
    <property type="component" value="Unassembled WGS sequence"/>
</dbReference>
<name>A0A0R2LR67_9LACO</name>
<evidence type="ECO:0000313" key="3">
    <source>
        <dbReference type="Proteomes" id="UP000051886"/>
    </source>
</evidence>
<accession>A0A0R2LR67</accession>
<proteinExistence type="inferred from homology"/>
<dbReference type="STRING" id="449659.IV66_GL000190"/>
<dbReference type="InterPro" id="IPR007612">
    <property type="entry name" value="LOR"/>
</dbReference>
<dbReference type="PATRIC" id="fig|449659.4.peg.188"/>
<keyword evidence="3" id="KW-1185">Reference proteome</keyword>
<protein>
    <submittedName>
        <fullName evidence="2">Uncharacterized protein</fullName>
    </submittedName>
</protein>
<dbReference type="SUPFAM" id="SSF54518">
    <property type="entry name" value="Tubby C-terminal domain-like"/>
    <property type="match status" value="1"/>
</dbReference>
<dbReference type="Gene3D" id="2.40.160.200">
    <property type="entry name" value="LURP1-related"/>
    <property type="match status" value="1"/>
</dbReference>
<dbReference type="InterPro" id="IPR038595">
    <property type="entry name" value="LOR_sf"/>
</dbReference>
<sequence>MKQLYVKQKIFSAAEKFTITDADERIHYYVKGSLFNAPKTFEIQDEEKNLVAKITKKNAGFFT</sequence>
<evidence type="ECO:0000256" key="1">
    <source>
        <dbReference type="ARBA" id="ARBA00005437"/>
    </source>
</evidence>
<evidence type="ECO:0000313" key="2">
    <source>
        <dbReference type="EMBL" id="KRO02764.1"/>
    </source>
</evidence>
<gene>
    <name evidence="2" type="ORF">IV66_GL000190</name>
</gene>
<reference evidence="2 3" key="1">
    <citation type="journal article" date="2015" name="Genome Announc.">
        <title>Expanding the biotechnology potential of lactobacilli through comparative genomics of 213 strains and associated genera.</title>
        <authorList>
            <person name="Sun Z."/>
            <person name="Harris H.M."/>
            <person name="McCann A."/>
            <person name="Guo C."/>
            <person name="Argimon S."/>
            <person name="Zhang W."/>
            <person name="Yang X."/>
            <person name="Jeffery I.B."/>
            <person name="Cooney J.C."/>
            <person name="Kagawa T.F."/>
            <person name="Liu W."/>
            <person name="Song Y."/>
            <person name="Salvetti E."/>
            <person name="Wrobel A."/>
            <person name="Rasinkangas P."/>
            <person name="Parkhill J."/>
            <person name="Rea M.C."/>
            <person name="O'Sullivan O."/>
            <person name="Ritari J."/>
            <person name="Douillard F.P."/>
            <person name="Paul Ross R."/>
            <person name="Yang R."/>
            <person name="Briner A.E."/>
            <person name="Felis G.E."/>
            <person name="de Vos W.M."/>
            <person name="Barrangou R."/>
            <person name="Klaenhammer T.R."/>
            <person name="Caufield P.W."/>
            <person name="Cui Y."/>
            <person name="Zhang H."/>
            <person name="O'Toole P.W."/>
        </authorList>
    </citation>
    <scope>NUCLEOTIDE SEQUENCE [LARGE SCALE GENOMIC DNA]</scope>
    <source>
        <strain evidence="2 3">NBRC 103219</strain>
    </source>
</reference>
<dbReference type="Pfam" id="PF04525">
    <property type="entry name" value="LOR"/>
    <property type="match status" value="1"/>
</dbReference>
<dbReference type="EMBL" id="JQCN01000001">
    <property type="protein sequence ID" value="KRO02764.1"/>
    <property type="molecule type" value="Genomic_DNA"/>
</dbReference>
<dbReference type="AlphaFoldDB" id="A0A0R2LR67"/>
<dbReference type="InterPro" id="IPR025659">
    <property type="entry name" value="Tubby-like_C"/>
</dbReference>
<comment type="caution">
    <text evidence="2">The sequence shown here is derived from an EMBL/GenBank/DDBJ whole genome shotgun (WGS) entry which is preliminary data.</text>
</comment>
<dbReference type="RefSeq" id="WP_017868169.1">
    <property type="nucleotide sequence ID" value="NZ_BJYB01000001.1"/>
</dbReference>
<dbReference type="OrthoDB" id="652307at2"/>